<evidence type="ECO:0000313" key="3">
    <source>
        <dbReference type="Proteomes" id="UP000619033"/>
    </source>
</evidence>
<sequence>MGQLPTLDAAKAQARALRTALEAEGRETGHSEALELVAKSHGMRDWNTLHAAIGNRPAPPLAVGQIVEGTYLKQPVLAEVIGLMQLSEGRWEVLLQFDQPVDVVTFDSFSNYRSRVSKIIGADGRSFDATSDGVPHLVLKL</sequence>
<dbReference type="Proteomes" id="UP000619033">
    <property type="component" value="Unassembled WGS sequence"/>
</dbReference>
<dbReference type="EMBL" id="JAESVP010000004">
    <property type="protein sequence ID" value="MBL4928175.1"/>
    <property type="molecule type" value="Genomic_DNA"/>
</dbReference>
<keyword evidence="3" id="KW-1185">Reference proteome</keyword>
<dbReference type="RefSeq" id="WP_202659648.1">
    <property type="nucleotide sequence ID" value="NZ_JAESVP010000004.1"/>
</dbReference>
<dbReference type="AlphaFoldDB" id="A0A8J7ST44"/>
<organism evidence="2 3">
    <name type="scientific">Fuscibacter oryzae</name>
    <dbReference type="NCBI Taxonomy" id="2803939"/>
    <lineage>
        <taxon>Bacteria</taxon>
        <taxon>Pseudomonadati</taxon>
        <taxon>Pseudomonadota</taxon>
        <taxon>Alphaproteobacteria</taxon>
        <taxon>Rhodobacterales</taxon>
        <taxon>Paracoccaceae</taxon>
        <taxon>Fuscibacter</taxon>
    </lineage>
</organism>
<protein>
    <recommendedName>
        <fullName evidence="1">Glyoxalase-related protein domain-containing protein</fullName>
    </recommendedName>
</protein>
<reference evidence="2" key="1">
    <citation type="submission" date="2021-01" db="EMBL/GenBank/DDBJ databases">
        <title>Genome seq and assembly of Tabrizicola sp. KVB23.</title>
        <authorList>
            <person name="Chhetri G."/>
        </authorList>
    </citation>
    <scope>NUCLEOTIDE SEQUENCE</scope>
    <source>
        <strain evidence="2">KVB23</strain>
    </source>
</reference>
<dbReference type="InterPro" id="IPR045517">
    <property type="entry name" value="Glyoxalase_8"/>
</dbReference>
<gene>
    <name evidence="2" type="ORF">JI744_08680</name>
</gene>
<comment type="caution">
    <text evidence="2">The sequence shown here is derived from an EMBL/GenBank/DDBJ whole genome shotgun (WGS) entry which is preliminary data.</text>
</comment>
<name>A0A8J7ST44_9RHOB</name>
<feature type="domain" description="Glyoxalase-related protein" evidence="1">
    <location>
        <begin position="3"/>
        <end position="140"/>
    </location>
</feature>
<proteinExistence type="predicted"/>
<evidence type="ECO:0000259" key="1">
    <source>
        <dbReference type="Pfam" id="PF20066"/>
    </source>
</evidence>
<dbReference type="Pfam" id="PF20066">
    <property type="entry name" value="Glyoxalase_8"/>
    <property type="match status" value="1"/>
</dbReference>
<accession>A0A8J7ST44</accession>
<evidence type="ECO:0000313" key="2">
    <source>
        <dbReference type="EMBL" id="MBL4928175.1"/>
    </source>
</evidence>